<proteinExistence type="predicted"/>
<dbReference type="Gramene" id="PRQ18463">
    <property type="protein sequence ID" value="PRQ18463"/>
    <property type="gene ID" value="RchiOBHm_Chr7g0206301"/>
</dbReference>
<evidence type="ECO:0000313" key="3">
    <source>
        <dbReference type="EMBL" id="PRQ18463.1"/>
    </source>
</evidence>
<dbReference type="OMA" id="LMFEQFA"/>
<dbReference type="EMBL" id="PDCK01000045">
    <property type="protein sequence ID" value="PRQ18463.1"/>
    <property type="molecule type" value="Genomic_DNA"/>
</dbReference>
<accession>A0A2P6P947</accession>
<evidence type="ECO:0000256" key="2">
    <source>
        <dbReference type="SAM" id="MobiDB-lite"/>
    </source>
</evidence>
<evidence type="ECO:0000313" key="4">
    <source>
        <dbReference type="Proteomes" id="UP000238479"/>
    </source>
</evidence>
<feature type="coiled-coil region" evidence="1">
    <location>
        <begin position="164"/>
        <end position="376"/>
    </location>
</feature>
<organism evidence="3 4">
    <name type="scientific">Rosa chinensis</name>
    <name type="common">China rose</name>
    <dbReference type="NCBI Taxonomy" id="74649"/>
    <lineage>
        <taxon>Eukaryota</taxon>
        <taxon>Viridiplantae</taxon>
        <taxon>Streptophyta</taxon>
        <taxon>Embryophyta</taxon>
        <taxon>Tracheophyta</taxon>
        <taxon>Spermatophyta</taxon>
        <taxon>Magnoliopsida</taxon>
        <taxon>eudicotyledons</taxon>
        <taxon>Gunneridae</taxon>
        <taxon>Pentapetalae</taxon>
        <taxon>rosids</taxon>
        <taxon>fabids</taxon>
        <taxon>Rosales</taxon>
        <taxon>Rosaceae</taxon>
        <taxon>Rosoideae</taxon>
        <taxon>Rosoideae incertae sedis</taxon>
        <taxon>Rosa</taxon>
    </lineage>
</organism>
<feature type="compositionally biased region" description="Polar residues" evidence="2">
    <location>
        <begin position="36"/>
        <end position="45"/>
    </location>
</feature>
<sequence length="437" mass="50440">MCSPPSAMEKGGTRKRPRPSNPSCNQLRSFAHRRFNSGTGPSSPTKAFHGGPGQVPFQAVSPHGKAKKARTEEKDHEFQKSSPLHPQPSETEETSEYLRDFQEISDKHKSLVSLFTSCMRSISPEEVNKVEPLELCQKSVSMNLNAVYYQHGAMEYLERVHYELSGLRIEKKMLQDSNLKLENDLLTEKSEAREAKAQIELEMIKERKRAEEEKVRADTLVAQIELEMIKERKRAEEEKVRADTLVAQIELEMIKERKRAEEEKVRADTLVAQIELEMIKERKRAEEEKVRADTLVAQIELEMIKERKRAEEEKVRADTLVAQIELEMIKERKRAEEEKVRADTLVAQIEKLLVELQKAKAALEEEKEKVSKLSEGIPALEVASVQAFKESKEFTNLMFEQFARGYDDCRTVIEEHNFRLDLSWMDVEDVTNERILS</sequence>
<keyword evidence="1" id="KW-0175">Coiled coil</keyword>
<comment type="caution">
    <text evidence="3">The sequence shown here is derived from an EMBL/GenBank/DDBJ whole genome shotgun (WGS) entry which is preliminary data.</text>
</comment>
<dbReference type="AlphaFoldDB" id="A0A2P6P947"/>
<evidence type="ECO:0000256" key="1">
    <source>
        <dbReference type="SAM" id="Coils"/>
    </source>
</evidence>
<name>A0A2P6P947_ROSCH</name>
<protein>
    <submittedName>
        <fullName evidence="3">Uncharacterized protein</fullName>
    </submittedName>
</protein>
<keyword evidence="4" id="KW-1185">Reference proteome</keyword>
<gene>
    <name evidence="3" type="ORF">RchiOBHm_Chr7g0206301</name>
</gene>
<reference evidence="3 4" key="1">
    <citation type="journal article" date="2018" name="Nat. Genet.">
        <title>The Rosa genome provides new insights in the design of modern roses.</title>
        <authorList>
            <person name="Bendahmane M."/>
        </authorList>
    </citation>
    <scope>NUCLEOTIDE SEQUENCE [LARGE SCALE GENOMIC DNA]</scope>
    <source>
        <strain evidence="4">cv. Old Blush</strain>
    </source>
</reference>
<feature type="compositionally biased region" description="Basic and acidic residues" evidence="2">
    <location>
        <begin position="69"/>
        <end position="79"/>
    </location>
</feature>
<dbReference type="Proteomes" id="UP000238479">
    <property type="component" value="Chromosome 7"/>
</dbReference>
<feature type="region of interest" description="Disordered" evidence="2">
    <location>
        <begin position="1"/>
        <end position="94"/>
    </location>
</feature>